<evidence type="ECO:0000259" key="2">
    <source>
        <dbReference type="Pfam" id="PF16092"/>
    </source>
</evidence>
<accession>A0ABM0SF07</accession>
<evidence type="ECO:0000256" key="1">
    <source>
        <dbReference type="SAM" id="MobiDB-lite"/>
    </source>
</evidence>
<keyword evidence="3" id="KW-1185">Reference proteome</keyword>
<protein>
    <submittedName>
        <fullName evidence="4">Uncharacterized protein C20orf26-like</fullName>
    </submittedName>
</protein>
<sequence length="360" mass="40925">VWLFQVGGVAVGLMSVCSRVDMQLLHECFNLGPFHGLCVPHPDDVLQPPQEPSSQGIQDAELKSNSQGSQEIVEEPEEPVSPEATENIQVTEKHSPVSTVDELEPCVSSRGSASLSLPEEPSQFRPIYRGASSAFCIQLFCVDEKYEARSLDFMKFVFSLFPDKNFCIISVPHLTPEFVLIQTFVKVVPFSSCTLEQDLYVFHRAGLLTSINIRLANCMDTPHVENLVSTIMPGKNILEDLAQYNEAHRDPDGTPLQVFVAEVLKQIVGIAVIRNEMDVEYIRSHYNIEDFIYFSHHQREEHCRLHHFALNPIFQHYTKFFLKEILRLGYKSCLYFPIYPKSSEGKNSYTYSLTSALHYL</sequence>
<name>A0ABM0SF07_GALVR</name>
<dbReference type="InterPro" id="IPR038884">
    <property type="entry name" value="CFAP61"/>
</dbReference>
<dbReference type="Pfam" id="PF16092">
    <property type="entry name" value="CFAP61_N"/>
    <property type="match status" value="1"/>
</dbReference>
<feature type="domain" description="Cilia- and flagella-associated protein 61 N-terminal" evidence="2">
    <location>
        <begin position="5"/>
        <end position="38"/>
    </location>
</feature>
<feature type="region of interest" description="Disordered" evidence="1">
    <location>
        <begin position="43"/>
        <end position="97"/>
    </location>
</feature>
<dbReference type="RefSeq" id="XP_008591448.1">
    <property type="nucleotide sequence ID" value="XM_008593226.1"/>
</dbReference>
<proteinExistence type="predicted"/>
<dbReference type="PANTHER" id="PTHR21178:SF8">
    <property type="entry name" value="CILIA- AND FLAGELLA-ASSOCIATED PROTEIN 61"/>
    <property type="match status" value="1"/>
</dbReference>
<dbReference type="InterPro" id="IPR032151">
    <property type="entry name" value="CFAP61_N"/>
</dbReference>
<dbReference type="GeneID" id="103608837"/>
<dbReference type="PANTHER" id="PTHR21178">
    <property type="entry name" value="CILIA- AND FLAGELLA-ASSOCIATED PROTEIN 61"/>
    <property type="match status" value="1"/>
</dbReference>
<feature type="non-terminal residue" evidence="4">
    <location>
        <position position="360"/>
    </location>
</feature>
<gene>
    <name evidence="4" type="primary">LOC103608837</name>
</gene>
<organism evidence="3 4">
    <name type="scientific">Galeopterus variegatus</name>
    <name type="common">Malayan flying lemur</name>
    <name type="synonym">Cynocephalus variegatus</name>
    <dbReference type="NCBI Taxonomy" id="482537"/>
    <lineage>
        <taxon>Eukaryota</taxon>
        <taxon>Metazoa</taxon>
        <taxon>Chordata</taxon>
        <taxon>Craniata</taxon>
        <taxon>Vertebrata</taxon>
        <taxon>Euteleostomi</taxon>
        <taxon>Mammalia</taxon>
        <taxon>Eutheria</taxon>
        <taxon>Euarchontoglires</taxon>
        <taxon>Dermoptera</taxon>
        <taxon>Cynocephalidae</taxon>
        <taxon>Galeopterus</taxon>
    </lineage>
</organism>
<evidence type="ECO:0000313" key="3">
    <source>
        <dbReference type="Proteomes" id="UP000694923"/>
    </source>
</evidence>
<dbReference type="Proteomes" id="UP000694923">
    <property type="component" value="Unplaced"/>
</dbReference>
<feature type="non-terminal residue" evidence="4">
    <location>
        <position position="1"/>
    </location>
</feature>
<evidence type="ECO:0000313" key="4">
    <source>
        <dbReference type="RefSeq" id="XP_008591448.1"/>
    </source>
</evidence>
<feature type="compositionally biased region" description="Polar residues" evidence="1">
    <location>
        <begin position="52"/>
        <end position="70"/>
    </location>
</feature>
<reference evidence="4" key="1">
    <citation type="submission" date="2025-08" db="UniProtKB">
        <authorList>
            <consortium name="RefSeq"/>
        </authorList>
    </citation>
    <scope>IDENTIFICATION</scope>
</reference>